<sequence>SRSPLIFILLSWPLASHFFPRLFPVPCSTPSTAASSTHLTFIIFSSILLLLFFLSERLRRKGLMALRNSPGPLRRTASGGGAGGSGADGGLSRSTSVTSHISNGSHLSYS</sequence>
<dbReference type="EMBL" id="JAMKFB020000003">
    <property type="protein sequence ID" value="KAL0198128.1"/>
    <property type="molecule type" value="Genomic_DNA"/>
</dbReference>
<organism evidence="3 4">
    <name type="scientific">Cirrhinus mrigala</name>
    <name type="common">Mrigala</name>
    <dbReference type="NCBI Taxonomy" id="683832"/>
    <lineage>
        <taxon>Eukaryota</taxon>
        <taxon>Metazoa</taxon>
        <taxon>Chordata</taxon>
        <taxon>Craniata</taxon>
        <taxon>Vertebrata</taxon>
        <taxon>Euteleostomi</taxon>
        <taxon>Actinopterygii</taxon>
        <taxon>Neopterygii</taxon>
        <taxon>Teleostei</taxon>
        <taxon>Ostariophysi</taxon>
        <taxon>Cypriniformes</taxon>
        <taxon>Cyprinidae</taxon>
        <taxon>Labeoninae</taxon>
        <taxon>Labeonini</taxon>
        <taxon>Cirrhinus</taxon>
    </lineage>
</organism>
<accession>A0ABD0RHW4</accession>
<evidence type="ECO:0000313" key="4">
    <source>
        <dbReference type="Proteomes" id="UP001529510"/>
    </source>
</evidence>
<feature type="transmembrane region" description="Helical" evidence="2">
    <location>
        <begin position="34"/>
        <end position="54"/>
    </location>
</feature>
<keyword evidence="2" id="KW-0472">Membrane</keyword>
<gene>
    <name evidence="3" type="ORF">M9458_006668</name>
</gene>
<dbReference type="Proteomes" id="UP001529510">
    <property type="component" value="Unassembled WGS sequence"/>
</dbReference>
<proteinExistence type="predicted"/>
<feature type="compositionally biased region" description="Polar residues" evidence="1">
    <location>
        <begin position="93"/>
        <end position="110"/>
    </location>
</feature>
<comment type="caution">
    <text evidence="3">The sequence shown here is derived from an EMBL/GenBank/DDBJ whole genome shotgun (WGS) entry which is preliminary data.</text>
</comment>
<feature type="non-terminal residue" evidence="3">
    <location>
        <position position="1"/>
    </location>
</feature>
<feature type="region of interest" description="Disordered" evidence="1">
    <location>
        <begin position="67"/>
        <end position="110"/>
    </location>
</feature>
<evidence type="ECO:0000256" key="1">
    <source>
        <dbReference type="SAM" id="MobiDB-lite"/>
    </source>
</evidence>
<keyword evidence="2" id="KW-0812">Transmembrane</keyword>
<keyword evidence="2" id="KW-1133">Transmembrane helix</keyword>
<reference evidence="3 4" key="1">
    <citation type="submission" date="2024-05" db="EMBL/GenBank/DDBJ databases">
        <title>Genome sequencing and assembly of Indian major carp, Cirrhinus mrigala (Hamilton, 1822).</title>
        <authorList>
            <person name="Mohindra V."/>
            <person name="Chowdhury L.M."/>
            <person name="Lal K."/>
            <person name="Jena J.K."/>
        </authorList>
    </citation>
    <scope>NUCLEOTIDE SEQUENCE [LARGE SCALE GENOMIC DNA]</scope>
    <source>
        <strain evidence="3">CM1030</strain>
        <tissue evidence="3">Blood</tissue>
    </source>
</reference>
<protein>
    <submittedName>
        <fullName evidence="3">Uncharacterized protein</fullName>
    </submittedName>
</protein>
<dbReference type="AlphaFoldDB" id="A0ABD0RHW4"/>
<name>A0ABD0RHW4_CIRMR</name>
<feature type="compositionally biased region" description="Gly residues" evidence="1">
    <location>
        <begin position="78"/>
        <end position="89"/>
    </location>
</feature>
<keyword evidence="4" id="KW-1185">Reference proteome</keyword>
<evidence type="ECO:0000313" key="3">
    <source>
        <dbReference type="EMBL" id="KAL0198128.1"/>
    </source>
</evidence>
<evidence type="ECO:0000256" key="2">
    <source>
        <dbReference type="SAM" id="Phobius"/>
    </source>
</evidence>
<feature type="non-terminal residue" evidence="3">
    <location>
        <position position="110"/>
    </location>
</feature>